<name>A0A919PFJ2_9ACTN</name>
<dbReference type="RefSeq" id="WP_345003390.1">
    <property type="nucleotide sequence ID" value="NZ_BAAAVW010000002.1"/>
</dbReference>
<dbReference type="AlphaFoldDB" id="A0A919PFJ2"/>
<evidence type="ECO:0000313" key="3">
    <source>
        <dbReference type="Proteomes" id="UP000660611"/>
    </source>
</evidence>
<dbReference type="Proteomes" id="UP000660611">
    <property type="component" value="Unassembled WGS sequence"/>
</dbReference>
<accession>A0A919PFJ2</accession>
<proteinExistence type="predicted"/>
<comment type="caution">
    <text evidence="2">The sequence shown here is derived from an EMBL/GenBank/DDBJ whole genome shotgun (WGS) entry which is preliminary data.</text>
</comment>
<organism evidence="2 3">
    <name type="scientific">Dactylosporangium siamense</name>
    <dbReference type="NCBI Taxonomy" id="685454"/>
    <lineage>
        <taxon>Bacteria</taxon>
        <taxon>Bacillati</taxon>
        <taxon>Actinomycetota</taxon>
        <taxon>Actinomycetes</taxon>
        <taxon>Micromonosporales</taxon>
        <taxon>Micromonosporaceae</taxon>
        <taxon>Dactylosporangium</taxon>
    </lineage>
</organism>
<reference evidence="2" key="1">
    <citation type="submission" date="2021-01" db="EMBL/GenBank/DDBJ databases">
        <title>Whole genome shotgun sequence of Dactylosporangium siamense NBRC 106093.</title>
        <authorList>
            <person name="Komaki H."/>
            <person name="Tamura T."/>
        </authorList>
    </citation>
    <scope>NUCLEOTIDE SEQUENCE</scope>
    <source>
        <strain evidence="2">NBRC 106093</strain>
    </source>
</reference>
<sequence length="90" mass="9150">MADSSGTTAVLTRTVTVGDTAPAVTVVAPVAGSCFTWGDAVPFTVTDPEDGPVDCSRVTVSFVLGHDSHGHGHASTTGCTGVGRRGHRQR</sequence>
<feature type="region of interest" description="Disordered" evidence="1">
    <location>
        <begin position="66"/>
        <end position="90"/>
    </location>
</feature>
<protein>
    <submittedName>
        <fullName evidence="2">Uncharacterized protein</fullName>
    </submittedName>
</protein>
<keyword evidence="3" id="KW-1185">Reference proteome</keyword>
<evidence type="ECO:0000256" key="1">
    <source>
        <dbReference type="SAM" id="MobiDB-lite"/>
    </source>
</evidence>
<evidence type="ECO:0000313" key="2">
    <source>
        <dbReference type="EMBL" id="GIG43004.1"/>
    </source>
</evidence>
<gene>
    <name evidence="2" type="ORF">Dsi01nite_010450</name>
</gene>
<dbReference type="EMBL" id="BONQ01000018">
    <property type="protein sequence ID" value="GIG43004.1"/>
    <property type="molecule type" value="Genomic_DNA"/>
</dbReference>